<dbReference type="GO" id="GO:0030125">
    <property type="term" value="C:clathrin vesicle coat"/>
    <property type="evidence" value="ECO:0000318"/>
    <property type="project" value="GO_Central"/>
</dbReference>
<feature type="compositionally biased region" description="Basic and acidic residues" evidence="9">
    <location>
        <begin position="305"/>
        <end position="321"/>
    </location>
</feature>
<dbReference type="Pfam" id="PF01086">
    <property type="entry name" value="Clathrin_lg_ch"/>
    <property type="match status" value="1"/>
</dbReference>
<feature type="region of interest" description="Disordered" evidence="9">
    <location>
        <begin position="276"/>
        <end position="360"/>
    </location>
</feature>
<dbReference type="Gramene" id="ERM95220">
    <property type="protein sequence ID" value="ERM95220"/>
    <property type="gene ID" value="AMTR_s00009p00267500"/>
</dbReference>
<dbReference type="PANTHER" id="PTHR10639">
    <property type="entry name" value="CLATHRIN LIGHT CHAIN"/>
    <property type="match status" value="1"/>
</dbReference>
<sequence>MSGFDTFSHDGEEPRASSRPFDDDGYIGYDPRLPSQRYNSSSFPTFADDSKDSTDLPLEYHGTYGDDELPVESSLENPSSPPPIHHSSYGYHSEGHHHEASEYSGFQEMSDSNGNVYGSGDYSDGVFVSDGPVLPPPTEMQPEEGFILREWKRQNAIQLQEKEAREKELLNEIITQADEYKREFYEKRKVNCETNKINNREREKLFLANQEKFHANADKQYWKAIAELVPHEISSIEKRRGKKEQERKPSIVVVQGPKPGRPTDLSRMRHILLKLKHTPPPHMIPPSPPPEPKPEDAATPTEAAKPNEEVPTKEPEPEPNKPKPKPAPKKADPNPSQAARRAPKVEDVMQDAPSEPEAGA</sequence>
<keyword evidence="4 7" id="KW-0472">Membrane</keyword>
<feature type="compositionally biased region" description="Polar residues" evidence="9">
    <location>
        <begin position="107"/>
        <end position="116"/>
    </location>
</feature>
<dbReference type="GO" id="GO:0032050">
    <property type="term" value="F:clathrin heavy chain binding"/>
    <property type="evidence" value="ECO:0000318"/>
    <property type="project" value="GO_Central"/>
</dbReference>
<organism evidence="10 11">
    <name type="scientific">Amborella trichopoda</name>
    <dbReference type="NCBI Taxonomy" id="13333"/>
    <lineage>
        <taxon>Eukaryota</taxon>
        <taxon>Viridiplantae</taxon>
        <taxon>Streptophyta</taxon>
        <taxon>Embryophyta</taxon>
        <taxon>Tracheophyta</taxon>
        <taxon>Spermatophyta</taxon>
        <taxon>Magnoliopsida</taxon>
        <taxon>Amborellales</taxon>
        <taxon>Amborellaceae</taxon>
        <taxon>Amborella</taxon>
    </lineage>
</organism>
<dbReference type="eggNOG" id="ENOG502QVX7">
    <property type="taxonomic scope" value="Eukaryota"/>
</dbReference>
<feature type="coiled-coil region" evidence="8">
    <location>
        <begin position="148"/>
        <end position="183"/>
    </location>
</feature>
<dbReference type="OrthoDB" id="782264at2759"/>
<evidence type="ECO:0000313" key="11">
    <source>
        <dbReference type="Proteomes" id="UP000017836"/>
    </source>
</evidence>
<evidence type="ECO:0000256" key="9">
    <source>
        <dbReference type="SAM" id="MobiDB-lite"/>
    </source>
</evidence>
<feature type="region of interest" description="Disordered" evidence="9">
    <location>
        <begin position="1"/>
        <end position="122"/>
    </location>
</feature>
<evidence type="ECO:0000256" key="7">
    <source>
        <dbReference type="RuleBase" id="RU363137"/>
    </source>
</evidence>
<dbReference type="EMBL" id="KI397501">
    <property type="protein sequence ID" value="ERM95220.1"/>
    <property type="molecule type" value="Genomic_DNA"/>
</dbReference>
<dbReference type="AlphaFoldDB" id="W1NJ89"/>
<reference evidence="11" key="1">
    <citation type="journal article" date="2013" name="Science">
        <title>The Amborella genome and the evolution of flowering plants.</title>
        <authorList>
            <consortium name="Amborella Genome Project"/>
        </authorList>
    </citation>
    <scope>NUCLEOTIDE SEQUENCE [LARGE SCALE GENOMIC DNA]</scope>
</reference>
<dbReference type="GO" id="GO:0006886">
    <property type="term" value="P:intracellular protein transport"/>
    <property type="evidence" value="ECO:0007669"/>
    <property type="project" value="InterPro"/>
</dbReference>
<dbReference type="GO" id="GO:0005198">
    <property type="term" value="F:structural molecule activity"/>
    <property type="evidence" value="ECO:0007669"/>
    <property type="project" value="InterPro"/>
</dbReference>
<proteinExistence type="inferred from homology"/>
<feature type="compositionally biased region" description="Basic and acidic residues" evidence="9">
    <location>
        <begin position="236"/>
        <end position="249"/>
    </location>
</feature>
<dbReference type="STRING" id="13333.W1NJ89"/>
<evidence type="ECO:0000256" key="8">
    <source>
        <dbReference type="SAM" id="Coils"/>
    </source>
</evidence>
<dbReference type="GO" id="GO:0072583">
    <property type="term" value="P:clathrin-dependent endocytosis"/>
    <property type="evidence" value="ECO:0000318"/>
    <property type="project" value="GO_Central"/>
</dbReference>
<keyword evidence="6 7" id="KW-0968">Cytoplasmic vesicle</keyword>
<keyword evidence="8" id="KW-0175">Coiled coil</keyword>
<comment type="similarity">
    <text evidence="3 7">Belongs to the clathrin light chain family.</text>
</comment>
<dbReference type="GO" id="GO:0030132">
    <property type="term" value="C:clathrin coat of coated pit"/>
    <property type="evidence" value="ECO:0007669"/>
    <property type="project" value="InterPro"/>
</dbReference>
<dbReference type="InterPro" id="IPR000996">
    <property type="entry name" value="Clathrin_L-chain"/>
</dbReference>
<dbReference type="OMA" id="DDETHHD"/>
<evidence type="ECO:0000256" key="5">
    <source>
        <dbReference type="ARBA" id="ARBA00023176"/>
    </source>
</evidence>
<evidence type="ECO:0000256" key="4">
    <source>
        <dbReference type="ARBA" id="ARBA00023136"/>
    </source>
</evidence>
<dbReference type="Proteomes" id="UP000017836">
    <property type="component" value="Unassembled WGS sequence"/>
</dbReference>
<feature type="region of interest" description="Disordered" evidence="9">
    <location>
        <begin position="236"/>
        <end position="264"/>
    </location>
</feature>
<feature type="compositionally biased region" description="Basic and acidic residues" evidence="9">
    <location>
        <begin position="7"/>
        <end position="22"/>
    </location>
</feature>
<accession>W1NJ89</accession>
<keyword evidence="5 7" id="KW-0168">Coated pit</keyword>
<dbReference type="GO" id="GO:0030130">
    <property type="term" value="C:clathrin coat of trans-Golgi network vesicle"/>
    <property type="evidence" value="ECO:0007669"/>
    <property type="project" value="InterPro"/>
</dbReference>
<dbReference type="HOGENOM" id="CLU_053778_0_0_1"/>
<dbReference type="GO" id="GO:0005886">
    <property type="term" value="C:plasma membrane"/>
    <property type="evidence" value="ECO:0000318"/>
    <property type="project" value="GO_Central"/>
</dbReference>
<name>W1NJ89_AMBTC</name>
<keyword evidence="11" id="KW-1185">Reference proteome</keyword>
<comment type="subcellular location">
    <subcellularLocation>
        <location evidence="2 7">Cytoplasmic vesicle membrane</location>
        <topology evidence="2 7">Peripheral membrane protein</topology>
        <orientation evidence="2 7">Cytoplasmic side</orientation>
    </subcellularLocation>
    <subcellularLocation>
        <location evidence="7">Membrane</location>
        <location evidence="7">Coated pit</location>
        <topology evidence="7">Peripheral membrane protein</topology>
        <orientation evidence="7">Cytoplasmic side</orientation>
    </subcellularLocation>
    <text evidence="7">Cytoplasmic face of coated pits and vesicles.</text>
</comment>
<evidence type="ECO:0000256" key="3">
    <source>
        <dbReference type="ARBA" id="ARBA00005263"/>
    </source>
</evidence>
<comment type="function">
    <text evidence="1 7">Clathrin is the major protein of the polyhedral coat of coated pits and vesicles.</text>
</comment>
<evidence type="ECO:0000256" key="2">
    <source>
        <dbReference type="ARBA" id="ARBA00004180"/>
    </source>
</evidence>
<evidence type="ECO:0000256" key="6">
    <source>
        <dbReference type="ARBA" id="ARBA00023329"/>
    </source>
</evidence>
<evidence type="ECO:0000256" key="1">
    <source>
        <dbReference type="ARBA" id="ARBA00003913"/>
    </source>
</evidence>
<gene>
    <name evidence="10" type="ORF">AMTR_s00009p00267500</name>
</gene>
<dbReference type="PANTHER" id="PTHR10639:SF7">
    <property type="entry name" value="CLATHRIN LIGHT CHAIN"/>
    <property type="match status" value="1"/>
</dbReference>
<feature type="compositionally biased region" description="Pro residues" evidence="9">
    <location>
        <begin position="280"/>
        <end position="291"/>
    </location>
</feature>
<protein>
    <recommendedName>
        <fullName evidence="7">Clathrin light chain</fullName>
    </recommendedName>
</protein>
<dbReference type="KEGG" id="atr:18423114"/>
<evidence type="ECO:0000313" key="10">
    <source>
        <dbReference type="EMBL" id="ERM95220.1"/>
    </source>
</evidence>